<evidence type="ECO:0008006" key="2">
    <source>
        <dbReference type="Google" id="ProtNLM"/>
    </source>
</evidence>
<evidence type="ECO:0000313" key="1">
    <source>
        <dbReference type="EMBL" id="SBP60176.1"/>
    </source>
</evidence>
<dbReference type="Gene3D" id="3.40.395.10">
    <property type="entry name" value="Adenoviral Proteinase, Chain A"/>
    <property type="match status" value="1"/>
</dbReference>
<proteinExistence type="predicted"/>
<reference evidence="1" key="2">
    <citation type="submission" date="2016-06" db="EMBL/GenBank/DDBJ databases">
        <title>The genome of a short-lived fish provides insights into sex chromosome evolution and the genetic control of aging.</title>
        <authorList>
            <person name="Reichwald K."/>
            <person name="Felder M."/>
            <person name="Petzold A."/>
            <person name="Koch P."/>
            <person name="Groth M."/>
            <person name="Platzer M."/>
        </authorList>
    </citation>
    <scope>NUCLEOTIDE SEQUENCE</scope>
    <source>
        <tissue evidence="1">Brain</tissue>
    </source>
</reference>
<organism evidence="1">
    <name type="scientific">Nothobranchius furzeri</name>
    <name type="common">Turquoise killifish</name>
    <dbReference type="NCBI Taxonomy" id="105023"/>
    <lineage>
        <taxon>Eukaryota</taxon>
        <taxon>Metazoa</taxon>
        <taxon>Chordata</taxon>
        <taxon>Craniata</taxon>
        <taxon>Vertebrata</taxon>
        <taxon>Euteleostomi</taxon>
        <taxon>Actinopterygii</taxon>
        <taxon>Neopterygii</taxon>
        <taxon>Teleostei</taxon>
        <taxon>Neoteleostei</taxon>
        <taxon>Acanthomorphata</taxon>
        <taxon>Ovalentaria</taxon>
        <taxon>Atherinomorphae</taxon>
        <taxon>Cyprinodontiformes</taxon>
        <taxon>Nothobranchiidae</taxon>
        <taxon>Nothobranchius</taxon>
    </lineage>
</organism>
<dbReference type="InterPro" id="IPR038765">
    <property type="entry name" value="Papain-like_cys_pep_sf"/>
</dbReference>
<dbReference type="EMBL" id="HADY01021691">
    <property type="protein sequence ID" value="SBP60176.1"/>
    <property type="molecule type" value="Transcribed_RNA"/>
</dbReference>
<accession>A0A1A8B0C6</accession>
<sequence>MYPPETEGNESLFLLKQDVSEDGDDNGIVQNISPELKQPQTERLARPKKKTQKGRLFKGLQWTNVVATGIKSVHPFYSFGFTINTSQARSKTAVFSCKAYCRFKDCPVTVTVEVKDEKTLKADVLFQGGEVCHNTKEIKTRPVRGHSRDEIAEQLETKMPRSLYLDSLNKIPEKAFQAGCRDEAPSKEVLKNIAWSHRKKDRPHLNEMASLQILIDRQQGLPNEVLQRVLLHPKGIMLWSQKTLIVFYQWCKDDIVYFDATGSIISKDNASATPYYVYEIIVRNPFKGSSPLPTATFVTCDHTTASVTYFVQAFQTELTRMYGSRANKRPVMIICDGSLVLLQSIAITFCRASLEDLLERYFQVITGQLDTDNFNIPILHRCLSHIMKNAKDLCKKRLEKHYKFGMHIFGLLACSSNLKDFDGIILSATVVFKSPCSGPEVQKHLQNLKLLINQTGNGDDEEKDIIPEDYKECCLETLDGMAKDQRMAFSLNKQNYTEDNCTQGIMEKSQWDLKRIRFDGKRLTRLDDFVLIYQRKHDGLLREYGDVVKKRKSYRVETEKWKKISRKQKGFYVTPQMGKQVKQDYQEEPPDLDVPTEQTEAVTTQSTEDIEGWDLQNNSRKVQEEEKGNTLDKLQVTALWKRKETEVVVAVIPSQIKGNNFIVHHSELKPLEPHQWLTGEVNFDNYQAIVWFVNVGNVHWKFLYLSKADSFLYLVDPARNTRELEESKVAAQKFREFFKMRRTAINKTDWVDIKLQGEVVKHPVQKDTNCCGVIVILMAKAFMEPFPKKTRHDI</sequence>
<protein>
    <recommendedName>
        <fullName evidence="2">Ubiquitin-like protease family profile domain-containing protein</fullName>
    </recommendedName>
</protein>
<dbReference type="AlphaFoldDB" id="A0A1A8B0C6"/>
<dbReference type="SUPFAM" id="SSF54001">
    <property type="entry name" value="Cysteine proteinases"/>
    <property type="match status" value="1"/>
</dbReference>
<gene>
    <name evidence="1" type="primary">HELRODRAFT_164889</name>
</gene>
<name>A0A1A8B0C6_NOTFU</name>
<reference evidence="1" key="1">
    <citation type="submission" date="2016-05" db="EMBL/GenBank/DDBJ databases">
        <authorList>
            <person name="Lavstsen T."/>
            <person name="Jespersen J.S."/>
        </authorList>
    </citation>
    <scope>NUCLEOTIDE SEQUENCE</scope>
    <source>
        <tissue evidence="1">Brain</tissue>
    </source>
</reference>